<gene>
    <name evidence="2" type="ORF">Arub01_26280</name>
</gene>
<evidence type="ECO:0000313" key="2">
    <source>
        <dbReference type="EMBL" id="GLW64384.1"/>
    </source>
</evidence>
<evidence type="ECO:0000256" key="1">
    <source>
        <dbReference type="SAM" id="MobiDB-lite"/>
    </source>
</evidence>
<organism evidence="2 3">
    <name type="scientific">Actinomadura rubrobrunea</name>
    <dbReference type="NCBI Taxonomy" id="115335"/>
    <lineage>
        <taxon>Bacteria</taxon>
        <taxon>Bacillati</taxon>
        <taxon>Actinomycetota</taxon>
        <taxon>Actinomycetes</taxon>
        <taxon>Streptosporangiales</taxon>
        <taxon>Thermomonosporaceae</taxon>
        <taxon>Actinomadura</taxon>
    </lineage>
</organism>
<dbReference type="EMBL" id="BSRZ01000005">
    <property type="protein sequence ID" value="GLW64384.1"/>
    <property type="molecule type" value="Genomic_DNA"/>
</dbReference>
<sequence length="135" mass="15147">MRLARCVVEEADRWAAERFGVSRTTSAQWAARTAAIGAPDLWSAARHLPGRGRFYPGPPGRSITEMGPICEHCQCRILGHGVEAGRRRYCRALRPPRRPEQRRSGHRPRLTRPVPTRKATRVTSLRIHHGPSDAA</sequence>
<feature type="region of interest" description="Disordered" evidence="1">
    <location>
        <begin position="93"/>
        <end position="135"/>
    </location>
</feature>
<proteinExistence type="predicted"/>
<keyword evidence="3" id="KW-1185">Reference proteome</keyword>
<comment type="caution">
    <text evidence="2">The sequence shown here is derived from an EMBL/GenBank/DDBJ whole genome shotgun (WGS) entry which is preliminary data.</text>
</comment>
<evidence type="ECO:0000313" key="3">
    <source>
        <dbReference type="Proteomes" id="UP001165124"/>
    </source>
</evidence>
<protein>
    <submittedName>
        <fullName evidence="2">Uncharacterized protein</fullName>
    </submittedName>
</protein>
<dbReference type="Proteomes" id="UP001165124">
    <property type="component" value="Unassembled WGS sequence"/>
</dbReference>
<name>A0A9W6UUW9_9ACTN</name>
<accession>A0A9W6UUW9</accession>
<dbReference type="AlphaFoldDB" id="A0A9W6UUW9"/>
<reference evidence="2" key="1">
    <citation type="submission" date="2023-02" db="EMBL/GenBank/DDBJ databases">
        <title>Actinomadura rubrobrunea NBRC 14622.</title>
        <authorList>
            <person name="Ichikawa N."/>
            <person name="Sato H."/>
            <person name="Tonouchi N."/>
        </authorList>
    </citation>
    <scope>NUCLEOTIDE SEQUENCE</scope>
    <source>
        <strain evidence="2">NBRC 14622</strain>
    </source>
</reference>